<sequence>VLKPVQDRLSIQQLRQTLVSLDYQEAISFSFSDEKLEQQLNPDVRLLSLANPISSELGVMRSTLLSSLIPSVQYNLNRQQSRVRLFETGLRFDASKLAADAKDTNTID</sequence>
<feature type="domain" description="Phenylalanyl tRNA synthetase beta chain core" evidence="1">
    <location>
        <begin position="10"/>
        <end position="95"/>
    </location>
</feature>
<name>A0AAJ2LPL0_9HYPH</name>
<dbReference type="EMBL" id="JAVLSF010001356">
    <property type="protein sequence ID" value="MDR9778907.1"/>
    <property type="molecule type" value="Genomic_DNA"/>
</dbReference>
<dbReference type="Pfam" id="PF17759">
    <property type="entry name" value="tRNA_synthFbeta"/>
    <property type="match status" value="1"/>
</dbReference>
<dbReference type="InterPro" id="IPR045864">
    <property type="entry name" value="aa-tRNA-synth_II/BPL/LPL"/>
</dbReference>
<dbReference type="InterPro" id="IPR041616">
    <property type="entry name" value="PheRS_beta_core"/>
</dbReference>
<evidence type="ECO:0000259" key="1">
    <source>
        <dbReference type="Pfam" id="PF17759"/>
    </source>
</evidence>
<dbReference type="AlphaFoldDB" id="A0AAJ2LPL0"/>
<accession>A0AAJ2LPL0</accession>
<proteinExistence type="predicted"/>
<dbReference type="SUPFAM" id="SSF55681">
    <property type="entry name" value="Class II aaRS and biotin synthetases"/>
    <property type="match status" value="1"/>
</dbReference>
<organism evidence="2 3">
    <name type="scientific">Rhizobium hidalgonense</name>
    <dbReference type="NCBI Taxonomy" id="1538159"/>
    <lineage>
        <taxon>Bacteria</taxon>
        <taxon>Pseudomonadati</taxon>
        <taxon>Pseudomonadota</taxon>
        <taxon>Alphaproteobacteria</taxon>
        <taxon>Hyphomicrobiales</taxon>
        <taxon>Rhizobiaceae</taxon>
        <taxon>Rhizobium/Agrobacterium group</taxon>
        <taxon>Rhizobium</taxon>
    </lineage>
</organism>
<protein>
    <recommendedName>
        <fullName evidence="1">Phenylalanyl tRNA synthetase beta chain core domain-containing protein</fullName>
    </recommendedName>
</protein>
<feature type="non-terminal residue" evidence="2">
    <location>
        <position position="108"/>
    </location>
</feature>
<dbReference type="Proteomes" id="UP001268610">
    <property type="component" value="Unassembled WGS sequence"/>
</dbReference>
<reference evidence="2" key="1">
    <citation type="submission" date="2023-04" db="EMBL/GenBank/DDBJ databases">
        <title>Genomic characterization of faba bean (Vicia faba) microsymbionts in Mexican soils.</title>
        <authorList>
            <person name="Rivera Orduna F.N."/>
            <person name="Guevara-Luna J."/>
            <person name="Yan J."/>
            <person name="Arroyo-Herrera I."/>
            <person name="Li Y."/>
            <person name="Vasquez-Murrieta M.S."/>
            <person name="Wang E.T."/>
        </authorList>
    </citation>
    <scope>NUCLEOTIDE SEQUENCE</scope>
    <source>
        <strain evidence="2">CH26</strain>
    </source>
</reference>
<evidence type="ECO:0000313" key="2">
    <source>
        <dbReference type="EMBL" id="MDR9778907.1"/>
    </source>
</evidence>
<comment type="caution">
    <text evidence="2">The sequence shown here is derived from an EMBL/GenBank/DDBJ whole genome shotgun (WGS) entry which is preliminary data.</text>
</comment>
<dbReference type="Gene3D" id="3.30.930.10">
    <property type="entry name" value="Bira Bifunctional Protein, Domain 2"/>
    <property type="match status" value="1"/>
</dbReference>
<evidence type="ECO:0000313" key="3">
    <source>
        <dbReference type="Proteomes" id="UP001268610"/>
    </source>
</evidence>
<feature type="non-terminal residue" evidence="2">
    <location>
        <position position="1"/>
    </location>
</feature>
<gene>
    <name evidence="2" type="ORF">RJJ65_40890</name>
</gene>